<organism evidence="2 3">
    <name type="scientific">Mobilitalea sibirica</name>
    <dbReference type="NCBI Taxonomy" id="1462919"/>
    <lineage>
        <taxon>Bacteria</taxon>
        <taxon>Bacillati</taxon>
        <taxon>Bacillota</taxon>
        <taxon>Clostridia</taxon>
        <taxon>Lachnospirales</taxon>
        <taxon>Lachnospiraceae</taxon>
        <taxon>Mobilitalea</taxon>
    </lineage>
</organism>
<dbReference type="GO" id="GO:0016747">
    <property type="term" value="F:acyltransferase activity, transferring groups other than amino-acyl groups"/>
    <property type="evidence" value="ECO:0007669"/>
    <property type="project" value="InterPro"/>
</dbReference>
<dbReference type="InterPro" id="IPR016181">
    <property type="entry name" value="Acyl_CoA_acyltransferase"/>
</dbReference>
<accession>A0A8J7GXN5</accession>
<comment type="caution">
    <text evidence="2">The sequence shown here is derived from an EMBL/GenBank/DDBJ whole genome shotgun (WGS) entry which is preliminary data.</text>
</comment>
<feature type="domain" description="N-acetyltransferase" evidence="1">
    <location>
        <begin position="1"/>
        <end position="134"/>
    </location>
</feature>
<dbReference type="AlphaFoldDB" id="A0A8J7GXN5"/>
<reference evidence="2" key="1">
    <citation type="submission" date="2020-12" db="EMBL/GenBank/DDBJ databases">
        <title>M. sibirica DSM 26468T genome.</title>
        <authorList>
            <person name="Thieme N."/>
            <person name="Rettenmaier R."/>
            <person name="Zverlov V."/>
            <person name="Liebl W."/>
        </authorList>
    </citation>
    <scope>NUCLEOTIDE SEQUENCE</scope>
    <source>
        <strain evidence="2">DSM 26468</strain>
    </source>
</reference>
<dbReference type="RefSeq" id="WP_197660239.1">
    <property type="nucleotide sequence ID" value="NZ_JAEAGR010000003.1"/>
</dbReference>
<dbReference type="PROSITE" id="PS51186">
    <property type="entry name" value="GNAT"/>
    <property type="match status" value="1"/>
</dbReference>
<dbReference type="InterPro" id="IPR000182">
    <property type="entry name" value="GNAT_dom"/>
</dbReference>
<gene>
    <name evidence="2" type="ORF">I5677_03775</name>
</gene>
<evidence type="ECO:0000259" key="1">
    <source>
        <dbReference type="PROSITE" id="PS51186"/>
    </source>
</evidence>
<evidence type="ECO:0000313" key="3">
    <source>
        <dbReference type="Proteomes" id="UP000623269"/>
    </source>
</evidence>
<protein>
    <submittedName>
        <fullName evidence="2">GNAT family N-acetyltransferase</fullName>
    </submittedName>
</protein>
<dbReference type="EMBL" id="JAEAGR010000003">
    <property type="protein sequence ID" value="MBH1940014.1"/>
    <property type="molecule type" value="Genomic_DNA"/>
</dbReference>
<name>A0A8J7GXN5_9FIRM</name>
<dbReference type="Gene3D" id="3.40.630.30">
    <property type="match status" value="1"/>
</dbReference>
<proteinExistence type="predicted"/>
<evidence type="ECO:0000313" key="2">
    <source>
        <dbReference type="EMBL" id="MBH1940014.1"/>
    </source>
</evidence>
<dbReference type="Pfam" id="PF00583">
    <property type="entry name" value="Acetyltransf_1"/>
    <property type="match status" value="1"/>
</dbReference>
<sequence length="134" mass="15891">MNIRKIEKNEIKLIAEMTQKLFEDEPSDMTLSIEDFENRLLNYINAGCEAFLFTENEVIGYALVNIARNPYYLIDFFICRHHRRNGKGTTAFHVLMNELNTESIDLDVFCWNDRGRKFWESLGFKERAIIMRKS</sequence>
<dbReference type="Proteomes" id="UP000623269">
    <property type="component" value="Unassembled WGS sequence"/>
</dbReference>
<keyword evidence="3" id="KW-1185">Reference proteome</keyword>
<dbReference type="SUPFAM" id="SSF55729">
    <property type="entry name" value="Acyl-CoA N-acyltransferases (Nat)"/>
    <property type="match status" value="1"/>
</dbReference>